<evidence type="ECO:0000259" key="2">
    <source>
        <dbReference type="Pfam" id="PF04773"/>
    </source>
</evidence>
<keyword evidence="1" id="KW-0812">Transmembrane</keyword>
<feature type="domain" description="Protein FecR C-terminal" evidence="3">
    <location>
        <begin position="229"/>
        <end position="293"/>
    </location>
</feature>
<evidence type="ECO:0000256" key="1">
    <source>
        <dbReference type="SAM" id="Phobius"/>
    </source>
</evidence>
<organism evidence="4 5">
    <name type="scientific">Hanstruepera neustonica</name>
    <dbReference type="NCBI Taxonomy" id="1445657"/>
    <lineage>
        <taxon>Bacteria</taxon>
        <taxon>Pseudomonadati</taxon>
        <taxon>Bacteroidota</taxon>
        <taxon>Flavobacteriia</taxon>
        <taxon>Flavobacteriales</taxon>
        <taxon>Flavobacteriaceae</taxon>
        <taxon>Hanstruepera</taxon>
    </lineage>
</organism>
<evidence type="ECO:0000313" key="4">
    <source>
        <dbReference type="EMBL" id="PNQ73440.1"/>
    </source>
</evidence>
<keyword evidence="1" id="KW-1133">Transmembrane helix</keyword>
<keyword evidence="1" id="KW-0472">Membrane</keyword>
<keyword evidence="5" id="KW-1185">Reference proteome</keyword>
<dbReference type="PIRSF" id="PIRSF018266">
    <property type="entry name" value="FecR"/>
    <property type="match status" value="1"/>
</dbReference>
<name>A0A2K1DZH6_9FLAO</name>
<dbReference type="Gene3D" id="3.55.50.30">
    <property type="match status" value="1"/>
</dbReference>
<sequence>MDREYLIKKWLDHDLNAEELQAFQALDDYRELTKLSNSLEGFKAPDFDSESAYLNIQDKISLEKSKISWFKPFLRIASIIAVLLAVYFYTTTLDTTTTTYFAEKTEIYLPDQSKVSLNAQSQLTYNKHDWQSKRDVNLNGEAYFDVEKGSEFNVITDNGTVTVLGTEFNVKNRPGFFETVCYEGSVKVISNNQTKILKPGDQFLIIDGNYIAQEKEKNNQPSWLQNESYFKSIPYKYVLREFERQYHVTFNTESIDTDKLYTGSFVHNDQELALKAITLPLNINFTIKNSVIVLNRE</sequence>
<dbReference type="GO" id="GO:0016989">
    <property type="term" value="F:sigma factor antagonist activity"/>
    <property type="evidence" value="ECO:0007669"/>
    <property type="project" value="TreeGrafter"/>
</dbReference>
<dbReference type="InterPro" id="IPR032508">
    <property type="entry name" value="FecR_C"/>
</dbReference>
<dbReference type="EMBL" id="POWF01000003">
    <property type="protein sequence ID" value="PNQ73440.1"/>
    <property type="molecule type" value="Genomic_DNA"/>
</dbReference>
<feature type="transmembrane region" description="Helical" evidence="1">
    <location>
        <begin position="73"/>
        <end position="90"/>
    </location>
</feature>
<feature type="domain" description="FecR protein" evidence="2">
    <location>
        <begin position="98"/>
        <end position="187"/>
    </location>
</feature>
<dbReference type="Gene3D" id="2.60.120.1440">
    <property type="match status" value="1"/>
</dbReference>
<dbReference type="Pfam" id="PF16344">
    <property type="entry name" value="FecR_C"/>
    <property type="match status" value="1"/>
</dbReference>
<proteinExistence type="predicted"/>
<gene>
    <name evidence="4" type="ORF">C1T31_07990</name>
</gene>
<protein>
    <submittedName>
        <fullName evidence="4">Anti-sigma factor</fullName>
    </submittedName>
</protein>
<dbReference type="RefSeq" id="WP_103051964.1">
    <property type="nucleotide sequence ID" value="NZ_POWF01000003.1"/>
</dbReference>
<dbReference type="PANTHER" id="PTHR30273">
    <property type="entry name" value="PERIPLASMIC SIGNAL SENSOR AND SIGMA FACTOR ACTIVATOR FECR-RELATED"/>
    <property type="match status" value="1"/>
</dbReference>
<dbReference type="PANTHER" id="PTHR30273:SF2">
    <property type="entry name" value="PROTEIN FECR"/>
    <property type="match status" value="1"/>
</dbReference>
<accession>A0A2K1DZH6</accession>
<comment type="caution">
    <text evidence="4">The sequence shown here is derived from an EMBL/GenBank/DDBJ whole genome shotgun (WGS) entry which is preliminary data.</text>
</comment>
<evidence type="ECO:0000313" key="5">
    <source>
        <dbReference type="Proteomes" id="UP000236641"/>
    </source>
</evidence>
<dbReference type="Proteomes" id="UP000236641">
    <property type="component" value="Unassembled WGS sequence"/>
</dbReference>
<dbReference type="InterPro" id="IPR006860">
    <property type="entry name" value="FecR"/>
</dbReference>
<dbReference type="Pfam" id="PF04773">
    <property type="entry name" value="FecR"/>
    <property type="match status" value="1"/>
</dbReference>
<evidence type="ECO:0000259" key="3">
    <source>
        <dbReference type="Pfam" id="PF16344"/>
    </source>
</evidence>
<dbReference type="AlphaFoldDB" id="A0A2K1DZH6"/>
<dbReference type="InterPro" id="IPR012373">
    <property type="entry name" value="Ferrdict_sens_TM"/>
</dbReference>
<dbReference type="OrthoDB" id="1097347at2"/>
<reference evidence="4 5" key="1">
    <citation type="submission" date="2018-01" db="EMBL/GenBank/DDBJ databases">
        <title>The draft genome of Hanstruepera neustonica JCM19743.</title>
        <authorList>
            <person name="He R.-H."/>
            <person name="Du Z.-J."/>
        </authorList>
    </citation>
    <scope>NUCLEOTIDE SEQUENCE [LARGE SCALE GENOMIC DNA]</scope>
    <source>
        <strain evidence="4 5">JCM19743</strain>
    </source>
</reference>